<name>A0AB33K4X5_9ACTN</name>
<protein>
    <submittedName>
        <fullName evidence="2">Uncharacterized protein</fullName>
    </submittedName>
</protein>
<evidence type="ECO:0000313" key="2">
    <source>
        <dbReference type="EMBL" id="BFP50248.1"/>
    </source>
</evidence>
<sequence>METSRGPRPLHEGADGRRQDHPLSTPLGAFQRCEARTHPHGARINPLFTLVDGPAVRPRRTPLQHSDARATMK</sequence>
<dbReference type="KEGG" id="stcm:SCMC78_00550"/>
<reference evidence="2" key="1">
    <citation type="submission" date="2024-07" db="EMBL/GenBank/DDBJ databases">
        <title>Complete genome sequences of cellulolytic bacteria, Kitasatospora sp. CMC57 and Streptomyces sp. CMC78, isolated from Japanese agricultural soil.</title>
        <authorList>
            <person name="Hashimoto T."/>
            <person name="Ito M."/>
            <person name="Iwamoto M."/>
            <person name="Fukahori D."/>
            <person name="Shoda T."/>
            <person name="Sakoda M."/>
            <person name="Morohoshi T."/>
            <person name="Mitsuboshi M."/>
            <person name="Nishizawa T."/>
        </authorList>
    </citation>
    <scope>NUCLEOTIDE SEQUENCE</scope>
    <source>
        <strain evidence="2">CMC78</strain>
    </source>
</reference>
<accession>A0AB33K4X5</accession>
<evidence type="ECO:0000256" key="1">
    <source>
        <dbReference type="SAM" id="MobiDB-lite"/>
    </source>
</evidence>
<feature type="compositionally biased region" description="Basic and acidic residues" evidence="1">
    <location>
        <begin position="9"/>
        <end position="21"/>
    </location>
</feature>
<feature type="region of interest" description="Disordered" evidence="1">
    <location>
        <begin position="53"/>
        <end position="73"/>
    </location>
</feature>
<proteinExistence type="predicted"/>
<feature type="region of interest" description="Disordered" evidence="1">
    <location>
        <begin position="1"/>
        <end position="28"/>
    </location>
</feature>
<dbReference type="AlphaFoldDB" id="A0AB33K4X5"/>
<gene>
    <name evidence="2" type="ORF">SCMC78_00550</name>
</gene>
<organism evidence="2">
    <name type="scientific">Streptomyces sp. CMC78</name>
    <dbReference type="NCBI Taxonomy" id="3231512"/>
    <lineage>
        <taxon>Bacteria</taxon>
        <taxon>Bacillati</taxon>
        <taxon>Actinomycetota</taxon>
        <taxon>Actinomycetes</taxon>
        <taxon>Kitasatosporales</taxon>
        <taxon>Streptomycetaceae</taxon>
        <taxon>Streptomyces</taxon>
    </lineage>
</organism>
<dbReference type="EMBL" id="AP035884">
    <property type="protein sequence ID" value="BFP50248.1"/>
    <property type="molecule type" value="Genomic_DNA"/>
</dbReference>